<dbReference type="AlphaFoldDB" id="A0A2P5I3F2"/>
<keyword evidence="7" id="KW-0539">Nucleus</keyword>
<keyword evidence="3" id="KW-0862">Zinc</keyword>
<feature type="compositionally biased region" description="Low complexity" evidence="8">
    <location>
        <begin position="198"/>
        <end position="220"/>
    </location>
</feature>
<name>A0A2P5I3F2_DIAHE</name>
<feature type="compositionally biased region" description="Polar residues" evidence="8">
    <location>
        <begin position="22"/>
        <end position="31"/>
    </location>
</feature>
<dbReference type="Proteomes" id="UP000094444">
    <property type="component" value="Unassembled WGS sequence"/>
</dbReference>
<evidence type="ECO:0000256" key="5">
    <source>
        <dbReference type="ARBA" id="ARBA00023125"/>
    </source>
</evidence>
<sequence length="829" mass="91712">MEEVVASSSSSSSNPLKRPRQPATSTTSKGRQSNKRLRDDSSQAGEPTCKTCTHCRIKKIKCTGGQTCSSCLSSGIECVYPQDTRRLTRPSHDRLAELEQRIDGIWQHIQATTATGSYASVAPQRTPQTATASVNLHEAAVDSCLGGDNTQPLSPQSVDASSLHHSQFPLQPGTFNSANNEAIGGFSDIGRRVSAGTGASNMGDAGADASAGPPNNNEPNNDLEEGPATPARSALSPWEARIAGLAVAQDGGVSVHGASSLLHHGNKVAERIPAALKPDQQVRNAEAKARLMSYAAIQRQREGLHYRNPPPTMDLDGVDVELARHLLDLHWNRQHYAYLLTYRPAIMDSLASRGRWCNKLLLNAMYYTSCLYSDRECLRTTPTDTQSAGDRFYHRFRVLLADEIVNPSIPSAAALLLVGAALVSQGRQSAGWTLCGTAYRMIIDLGCHLTMDTQVQHRGHDLEVDIEREWRRRIYWGALITDATQCLYLGRQMTMRPNEGRVPLVFLDKYEELEEWTPLIDRSYSSEANMLLLSYRPHPAYALSSFTALVKLALIASRITQTFYSIDCVRQSHGNLWSIKREVEDDLKNWQANLPTHLRFDPVNGDDVPPPHQITPHTTYHVLNILLQRPFLDGGYLQEGISEPNKKRNEESCADSALAIWKLVSAYRDTFTLRRAPFLLSYAVYSSVVVMLRRSKTEPERFKGPIAFFLTALSELQRGCNFGLRKPVSIIRDMLSELGDVGLARSEEHPENERALACMMQMYAASDLNIAQEPMGAHSPSACGVGYPFTVFEPSPQGFFDLLDDQEQTITNDMLYGLFSQPLAEFTGG</sequence>
<protein>
    <recommendedName>
        <fullName evidence="9">Zn(2)-C6 fungal-type domain-containing protein</fullName>
    </recommendedName>
</protein>
<dbReference type="Pfam" id="PF00172">
    <property type="entry name" value="Zn_clus"/>
    <property type="match status" value="1"/>
</dbReference>
<dbReference type="SMART" id="SM00906">
    <property type="entry name" value="Fungal_trans"/>
    <property type="match status" value="1"/>
</dbReference>
<dbReference type="OrthoDB" id="4161332at2759"/>
<evidence type="ECO:0000256" key="7">
    <source>
        <dbReference type="ARBA" id="ARBA00023242"/>
    </source>
</evidence>
<feature type="compositionally biased region" description="Polar residues" evidence="8">
    <location>
        <begin position="148"/>
        <end position="180"/>
    </location>
</feature>
<keyword evidence="4" id="KW-0805">Transcription regulation</keyword>
<evidence type="ECO:0000313" key="11">
    <source>
        <dbReference type="Proteomes" id="UP000094444"/>
    </source>
</evidence>
<dbReference type="GO" id="GO:0000981">
    <property type="term" value="F:DNA-binding transcription factor activity, RNA polymerase II-specific"/>
    <property type="evidence" value="ECO:0007669"/>
    <property type="project" value="InterPro"/>
</dbReference>
<dbReference type="SUPFAM" id="SSF57701">
    <property type="entry name" value="Zn2/Cys6 DNA-binding domain"/>
    <property type="match status" value="1"/>
</dbReference>
<dbReference type="EMBL" id="MAVT02000306">
    <property type="protein sequence ID" value="POS77043.1"/>
    <property type="molecule type" value="Genomic_DNA"/>
</dbReference>
<feature type="region of interest" description="Disordered" evidence="8">
    <location>
        <begin position="194"/>
        <end position="232"/>
    </location>
</feature>
<evidence type="ECO:0000256" key="3">
    <source>
        <dbReference type="ARBA" id="ARBA00022833"/>
    </source>
</evidence>
<keyword evidence="11" id="KW-1185">Reference proteome</keyword>
<dbReference type="GO" id="GO:0005634">
    <property type="term" value="C:nucleus"/>
    <property type="evidence" value="ECO:0007669"/>
    <property type="project" value="UniProtKB-SubCell"/>
</dbReference>
<dbReference type="PANTHER" id="PTHR31313">
    <property type="entry name" value="TY1 ENHANCER ACTIVATOR"/>
    <property type="match status" value="1"/>
</dbReference>
<organism evidence="10 11">
    <name type="scientific">Diaporthe helianthi</name>
    <dbReference type="NCBI Taxonomy" id="158607"/>
    <lineage>
        <taxon>Eukaryota</taxon>
        <taxon>Fungi</taxon>
        <taxon>Dikarya</taxon>
        <taxon>Ascomycota</taxon>
        <taxon>Pezizomycotina</taxon>
        <taxon>Sordariomycetes</taxon>
        <taxon>Sordariomycetidae</taxon>
        <taxon>Diaporthales</taxon>
        <taxon>Diaporthaceae</taxon>
        <taxon>Diaporthe</taxon>
    </lineage>
</organism>
<evidence type="ECO:0000256" key="2">
    <source>
        <dbReference type="ARBA" id="ARBA00022723"/>
    </source>
</evidence>
<accession>A0A2P5I3F2</accession>
<dbReference type="PROSITE" id="PS00463">
    <property type="entry name" value="ZN2_CY6_FUNGAL_1"/>
    <property type="match status" value="1"/>
</dbReference>
<dbReference type="Gene3D" id="4.10.240.10">
    <property type="entry name" value="Zn(2)-C6 fungal-type DNA-binding domain"/>
    <property type="match status" value="1"/>
</dbReference>
<dbReference type="GO" id="GO:0006351">
    <property type="term" value="P:DNA-templated transcription"/>
    <property type="evidence" value="ECO:0007669"/>
    <property type="project" value="InterPro"/>
</dbReference>
<dbReference type="SMART" id="SM00066">
    <property type="entry name" value="GAL4"/>
    <property type="match status" value="1"/>
</dbReference>
<dbReference type="CDD" id="cd12148">
    <property type="entry name" value="fungal_TF_MHR"/>
    <property type="match status" value="1"/>
</dbReference>
<dbReference type="STRING" id="158607.A0A2P5I3F2"/>
<evidence type="ECO:0000256" key="6">
    <source>
        <dbReference type="ARBA" id="ARBA00023163"/>
    </source>
</evidence>
<keyword evidence="2" id="KW-0479">Metal-binding</keyword>
<dbReference type="InterPro" id="IPR051615">
    <property type="entry name" value="Transcr_Regulatory_Elem"/>
</dbReference>
<feature type="domain" description="Zn(2)-C6 fungal-type" evidence="9">
    <location>
        <begin position="51"/>
        <end position="80"/>
    </location>
</feature>
<comment type="caution">
    <text evidence="10">The sequence shown here is derived from an EMBL/GenBank/DDBJ whole genome shotgun (WGS) entry which is preliminary data.</text>
</comment>
<keyword evidence="6" id="KW-0804">Transcription</keyword>
<dbReference type="PROSITE" id="PS50048">
    <property type="entry name" value="ZN2_CY6_FUNGAL_2"/>
    <property type="match status" value="1"/>
</dbReference>
<proteinExistence type="predicted"/>
<feature type="region of interest" description="Disordered" evidence="8">
    <location>
        <begin position="1"/>
        <end position="48"/>
    </location>
</feature>
<evidence type="ECO:0000256" key="4">
    <source>
        <dbReference type="ARBA" id="ARBA00023015"/>
    </source>
</evidence>
<dbReference type="InterPro" id="IPR036864">
    <property type="entry name" value="Zn2-C6_fun-type_DNA-bd_sf"/>
</dbReference>
<dbReference type="InterPro" id="IPR007219">
    <property type="entry name" value="XnlR_reg_dom"/>
</dbReference>
<dbReference type="Pfam" id="PF04082">
    <property type="entry name" value="Fungal_trans"/>
    <property type="match status" value="1"/>
</dbReference>
<evidence type="ECO:0000259" key="9">
    <source>
        <dbReference type="PROSITE" id="PS50048"/>
    </source>
</evidence>
<comment type="subcellular location">
    <subcellularLocation>
        <location evidence="1">Nucleus</location>
    </subcellularLocation>
</comment>
<gene>
    <name evidence="10" type="ORF">DHEL01_v204560</name>
</gene>
<evidence type="ECO:0000256" key="8">
    <source>
        <dbReference type="SAM" id="MobiDB-lite"/>
    </source>
</evidence>
<feature type="region of interest" description="Disordered" evidence="8">
    <location>
        <begin position="143"/>
        <end position="181"/>
    </location>
</feature>
<dbReference type="GO" id="GO:0008270">
    <property type="term" value="F:zinc ion binding"/>
    <property type="evidence" value="ECO:0007669"/>
    <property type="project" value="InterPro"/>
</dbReference>
<dbReference type="CDD" id="cd00067">
    <property type="entry name" value="GAL4"/>
    <property type="match status" value="1"/>
</dbReference>
<keyword evidence="5" id="KW-0238">DNA-binding</keyword>
<dbReference type="GO" id="GO:0003677">
    <property type="term" value="F:DNA binding"/>
    <property type="evidence" value="ECO:0007669"/>
    <property type="project" value="UniProtKB-KW"/>
</dbReference>
<evidence type="ECO:0000256" key="1">
    <source>
        <dbReference type="ARBA" id="ARBA00004123"/>
    </source>
</evidence>
<dbReference type="PANTHER" id="PTHR31313:SF86">
    <property type="entry name" value="ZN(2)-C6 FUNGAL-TYPE DOMAIN-CONTAINING PROTEIN"/>
    <property type="match status" value="1"/>
</dbReference>
<dbReference type="InParanoid" id="A0A2P5I3F2"/>
<reference evidence="10" key="1">
    <citation type="submission" date="2017-09" db="EMBL/GenBank/DDBJ databases">
        <title>Polyketide synthases of a Diaporthe helianthi virulent isolate.</title>
        <authorList>
            <person name="Baroncelli R."/>
        </authorList>
    </citation>
    <scope>NUCLEOTIDE SEQUENCE [LARGE SCALE GENOMIC DNA]</scope>
    <source>
        <strain evidence="10">7/96</strain>
    </source>
</reference>
<dbReference type="InterPro" id="IPR001138">
    <property type="entry name" value="Zn2Cys6_DnaBD"/>
</dbReference>
<evidence type="ECO:0000313" key="10">
    <source>
        <dbReference type="EMBL" id="POS77043.1"/>
    </source>
</evidence>